<keyword evidence="6 10" id="KW-0346">Stress response</keyword>
<feature type="binding site" evidence="11">
    <location>
        <position position="176"/>
    </location>
    <ligand>
        <name>ATP</name>
        <dbReference type="ChEBI" id="CHEBI:30616"/>
    </ligand>
</feature>
<evidence type="ECO:0000256" key="10">
    <source>
        <dbReference type="HAMAP-Rule" id="MF_00505"/>
    </source>
</evidence>
<dbReference type="PANTHER" id="PTHR11528">
    <property type="entry name" value="HEAT SHOCK PROTEIN 90 FAMILY MEMBER"/>
    <property type="match status" value="1"/>
</dbReference>
<dbReference type="CDD" id="cd16927">
    <property type="entry name" value="HATPase_Hsp90-like"/>
    <property type="match status" value="1"/>
</dbReference>
<feature type="binding site" evidence="11">
    <location>
        <position position="84"/>
    </location>
    <ligand>
        <name>ATP</name>
        <dbReference type="ChEBI" id="CHEBI:30616"/>
    </ligand>
</feature>
<feature type="binding site" evidence="11">
    <location>
        <position position="98"/>
    </location>
    <ligand>
        <name>ATP</name>
        <dbReference type="ChEBI" id="CHEBI:30616"/>
    </ligand>
</feature>
<feature type="binding site" evidence="11">
    <location>
        <position position="79"/>
    </location>
    <ligand>
        <name>ATP</name>
        <dbReference type="ChEBI" id="CHEBI:30616"/>
    </ligand>
</feature>
<evidence type="ECO:0000256" key="2">
    <source>
        <dbReference type="ARBA" id="ARBA00008239"/>
    </source>
</evidence>
<protein>
    <recommendedName>
        <fullName evidence="9 10">Chaperone protein HtpG</fullName>
    </recommendedName>
    <alternativeName>
        <fullName evidence="10">Heat shock protein HtpG</fullName>
    </alternativeName>
    <alternativeName>
        <fullName evidence="10">High temperature protein G</fullName>
    </alternativeName>
</protein>
<feature type="binding site" evidence="11">
    <location>
        <position position="357"/>
    </location>
    <ligand>
        <name>ATP</name>
        <dbReference type="ChEBI" id="CHEBI:30616"/>
    </ligand>
</feature>
<dbReference type="GO" id="GO:0005737">
    <property type="term" value="C:cytoplasm"/>
    <property type="evidence" value="ECO:0007669"/>
    <property type="project" value="UniProtKB-SubCell"/>
</dbReference>
<keyword evidence="4 10" id="KW-0547">Nucleotide-binding</keyword>
<dbReference type="AlphaFoldDB" id="A0A9D1SL07"/>
<dbReference type="InterPro" id="IPR020568">
    <property type="entry name" value="Ribosomal_Su5_D2-typ_SF"/>
</dbReference>
<dbReference type="SUPFAM" id="SSF110942">
    <property type="entry name" value="HSP90 C-terminal domain"/>
    <property type="match status" value="1"/>
</dbReference>
<name>A0A9D1SL07_9FIRM</name>
<proteinExistence type="inferred from homology"/>
<dbReference type="InterPro" id="IPR001404">
    <property type="entry name" value="Hsp90_fam"/>
</dbReference>
<dbReference type="PIRSF" id="PIRSF002583">
    <property type="entry name" value="Hsp90"/>
    <property type="match status" value="1"/>
</dbReference>
<evidence type="ECO:0000256" key="6">
    <source>
        <dbReference type="ARBA" id="ARBA00023016"/>
    </source>
</evidence>
<feature type="binding site" evidence="11">
    <location>
        <position position="37"/>
    </location>
    <ligand>
        <name>ATP</name>
        <dbReference type="ChEBI" id="CHEBI:30616"/>
    </ligand>
</feature>
<keyword evidence="5 10" id="KW-0067">ATP-binding</keyword>
<evidence type="ECO:0000256" key="5">
    <source>
        <dbReference type="ARBA" id="ARBA00022840"/>
    </source>
</evidence>
<gene>
    <name evidence="10 12" type="primary">htpG</name>
    <name evidence="12" type="ORF">IAB06_00385</name>
</gene>
<dbReference type="FunFam" id="3.30.230.80:FF:000002">
    <property type="entry name" value="Molecular chaperone HtpG"/>
    <property type="match status" value="1"/>
</dbReference>
<dbReference type="Pfam" id="PF13589">
    <property type="entry name" value="HATPase_c_3"/>
    <property type="match status" value="1"/>
</dbReference>
<dbReference type="InterPro" id="IPR036890">
    <property type="entry name" value="HATPase_C_sf"/>
</dbReference>
<comment type="function">
    <text evidence="8 10">Molecular chaperone. Has ATPase activity.</text>
</comment>
<feature type="binding site" evidence="11">
    <location>
        <position position="92"/>
    </location>
    <ligand>
        <name>ATP</name>
        <dbReference type="ChEBI" id="CHEBI:30616"/>
    </ligand>
</feature>
<dbReference type="PROSITE" id="PS00298">
    <property type="entry name" value="HSP90"/>
    <property type="match status" value="1"/>
</dbReference>
<accession>A0A9D1SL07</accession>
<dbReference type="InterPro" id="IPR020575">
    <property type="entry name" value="Hsp90_N"/>
</dbReference>
<organism evidence="12 13">
    <name type="scientific">Candidatus Avacidaminococcus intestinavium</name>
    <dbReference type="NCBI Taxonomy" id="2840684"/>
    <lineage>
        <taxon>Bacteria</taxon>
        <taxon>Bacillati</taxon>
        <taxon>Bacillota</taxon>
        <taxon>Negativicutes</taxon>
        <taxon>Acidaminococcales</taxon>
        <taxon>Acidaminococcaceae</taxon>
        <taxon>Acidaminococcaceae incertae sedis</taxon>
        <taxon>Candidatus Avacidaminococcus</taxon>
    </lineage>
</organism>
<dbReference type="GO" id="GO:0016887">
    <property type="term" value="F:ATP hydrolysis activity"/>
    <property type="evidence" value="ECO:0007669"/>
    <property type="project" value="InterPro"/>
</dbReference>
<dbReference type="Pfam" id="PF00183">
    <property type="entry name" value="HSP90"/>
    <property type="match status" value="1"/>
</dbReference>
<dbReference type="Proteomes" id="UP000824099">
    <property type="component" value="Unassembled WGS sequence"/>
</dbReference>
<dbReference type="InterPro" id="IPR019805">
    <property type="entry name" value="Heat_shock_protein_90_CS"/>
</dbReference>
<evidence type="ECO:0000313" key="12">
    <source>
        <dbReference type="EMBL" id="HIU63487.1"/>
    </source>
</evidence>
<keyword evidence="3 10" id="KW-0963">Cytoplasm</keyword>
<comment type="subunit">
    <text evidence="10">Homodimer.</text>
</comment>
<feature type="binding site" evidence="11">
    <location>
        <position position="33"/>
    </location>
    <ligand>
        <name>ATP</name>
        <dbReference type="ChEBI" id="CHEBI:30616"/>
    </ligand>
</feature>
<dbReference type="HAMAP" id="MF_00505">
    <property type="entry name" value="HSP90"/>
    <property type="match status" value="1"/>
</dbReference>
<reference evidence="12" key="1">
    <citation type="submission" date="2020-10" db="EMBL/GenBank/DDBJ databases">
        <authorList>
            <person name="Gilroy R."/>
        </authorList>
    </citation>
    <scope>NUCLEOTIDE SEQUENCE</scope>
    <source>
        <strain evidence="12">CHK160-1198</strain>
    </source>
</reference>
<evidence type="ECO:0000256" key="3">
    <source>
        <dbReference type="ARBA" id="ARBA00022490"/>
    </source>
</evidence>
<dbReference type="SUPFAM" id="SSF55874">
    <property type="entry name" value="ATPase domain of HSP90 chaperone/DNA topoisomerase II/histidine kinase"/>
    <property type="match status" value="1"/>
</dbReference>
<evidence type="ECO:0000256" key="7">
    <source>
        <dbReference type="ARBA" id="ARBA00023186"/>
    </source>
</evidence>
<dbReference type="Gene3D" id="3.30.565.10">
    <property type="entry name" value="Histidine kinase-like ATPase, C-terminal domain"/>
    <property type="match status" value="1"/>
</dbReference>
<evidence type="ECO:0000256" key="4">
    <source>
        <dbReference type="ARBA" id="ARBA00022741"/>
    </source>
</evidence>
<feature type="region of interest" description="A; substrate-binding" evidence="10">
    <location>
        <begin position="1"/>
        <end position="357"/>
    </location>
</feature>
<keyword evidence="7 10" id="KW-0143">Chaperone</keyword>
<comment type="subcellular location">
    <subcellularLocation>
        <location evidence="1 10">Cytoplasm</location>
    </subcellularLocation>
</comment>
<dbReference type="Gene3D" id="3.40.50.11260">
    <property type="match status" value="1"/>
</dbReference>
<dbReference type="Gene3D" id="1.20.120.790">
    <property type="entry name" value="Heat shock protein 90, C-terminal domain"/>
    <property type="match status" value="1"/>
</dbReference>
<feature type="region of interest" description="C" evidence="10">
    <location>
        <begin position="577"/>
        <end position="652"/>
    </location>
</feature>
<dbReference type="FunFam" id="3.30.565.10:FF:000009">
    <property type="entry name" value="Molecular chaperone HtpG"/>
    <property type="match status" value="1"/>
</dbReference>
<dbReference type="PRINTS" id="PR00775">
    <property type="entry name" value="HEATSHOCK90"/>
</dbReference>
<feature type="binding site" evidence="11">
    <location>
        <begin position="126"/>
        <end position="131"/>
    </location>
    <ligand>
        <name>ATP</name>
        <dbReference type="ChEBI" id="CHEBI:30616"/>
    </ligand>
</feature>
<dbReference type="GO" id="GO:0005524">
    <property type="term" value="F:ATP binding"/>
    <property type="evidence" value="ECO:0007669"/>
    <property type="project" value="UniProtKB-UniRule"/>
</dbReference>
<dbReference type="SUPFAM" id="SSF54211">
    <property type="entry name" value="Ribosomal protein S5 domain 2-like"/>
    <property type="match status" value="1"/>
</dbReference>
<dbReference type="GO" id="GO:0140662">
    <property type="term" value="F:ATP-dependent protein folding chaperone"/>
    <property type="evidence" value="ECO:0007669"/>
    <property type="project" value="InterPro"/>
</dbReference>
<dbReference type="Gene3D" id="3.30.230.80">
    <property type="match status" value="1"/>
</dbReference>
<comment type="caution">
    <text evidence="12">The sequence shown here is derived from an EMBL/GenBank/DDBJ whole genome shotgun (WGS) entry which is preliminary data.</text>
</comment>
<comment type="caution">
    <text evidence="10">Lacks conserved residue(s) required for the propagation of feature annotation.</text>
</comment>
<comment type="similarity">
    <text evidence="2 10">Belongs to the heat shock protein 90 family.</text>
</comment>
<evidence type="ECO:0000256" key="11">
    <source>
        <dbReference type="PIRSR" id="PIRSR002583-1"/>
    </source>
</evidence>
<dbReference type="NCBIfam" id="NF003555">
    <property type="entry name" value="PRK05218.1"/>
    <property type="match status" value="1"/>
</dbReference>
<evidence type="ECO:0000313" key="13">
    <source>
        <dbReference type="Proteomes" id="UP000824099"/>
    </source>
</evidence>
<reference evidence="12" key="2">
    <citation type="journal article" date="2021" name="PeerJ">
        <title>Extensive microbial diversity within the chicken gut microbiome revealed by metagenomics and culture.</title>
        <authorList>
            <person name="Gilroy R."/>
            <person name="Ravi A."/>
            <person name="Getino M."/>
            <person name="Pursley I."/>
            <person name="Horton D.L."/>
            <person name="Alikhan N.F."/>
            <person name="Baker D."/>
            <person name="Gharbi K."/>
            <person name="Hall N."/>
            <person name="Watson M."/>
            <person name="Adriaenssens E.M."/>
            <person name="Foster-Nyarko E."/>
            <person name="Jarju S."/>
            <person name="Secka A."/>
            <person name="Antonio M."/>
            <person name="Oren A."/>
            <person name="Chaudhuri R.R."/>
            <person name="La Ragione R."/>
            <person name="Hildebrand F."/>
            <person name="Pallen M.J."/>
        </authorList>
    </citation>
    <scope>NUCLEOTIDE SEQUENCE</scope>
    <source>
        <strain evidence="12">CHK160-1198</strain>
    </source>
</reference>
<evidence type="ECO:0000256" key="1">
    <source>
        <dbReference type="ARBA" id="ARBA00004496"/>
    </source>
</evidence>
<dbReference type="EMBL" id="DVNI01000004">
    <property type="protein sequence ID" value="HIU63487.1"/>
    <property type="molecule type" value="Genomic_DNA"/>
</dbReference>
<evidence type="ECO:0000256" key="8">
    <source>
        <dbReference type="ARBA" id="ARBA00058590"/>
    </source>
</evidence>
<sequence>MARKKFQFKAETKQLLDLMINSIYTNREIFLRELISNASDALDKLRYEALTNKELLGDNLKYEIRLLPDATNHTLTIIDTGIGMSKEDLIDNIGTIAKSGTKAFMTKLQEAQENKEATTDKEMIGQFGVGFYSAFMVADQVSIVSRKAGEDIAYKWQSTGDGSFTIEESESKLIGTEITLQLASEFFGEGAELNLTDTSTLQHLVKKYSDYVRYPIKMDFTVEETPKDEAGKPLENAEKTVRVETRTLNSMQPLWSKNKKDIKQEEYDELYKSLFHDWEAPLTTLHTKAEGTVEYTSLLFIPSHAPFNLYHTDYEPGLQLYSRHVFIMNKCKDLLPDYLRFVQGLVDSPDLSLNISRELLQQDRQLKLIGKNLEKNVLSALTKMLTNEREKYEKFWQEFGRSIKIGVYNSVYGAQETLDKLKDLLLFATSSDTNKLSSLKEYKERMPETQKKIYYANGKDRQSIEHLPQMELLRDKGIEVLYLYDPVDEFALEVLNEYDKVPFQSISRGDLGLDDVETQEKQKKIDDIAKTNEDLLKDIKAVLGDKIAEAHLSNRLKSSAVCLVAAAEGPSLAMEQAFAATEQHMFKAKRILELNPEHDLFSRLQKIHETEKDSDDFKDYCQLLYDQALLIEGIMPDDPIAFADKVARLMSK</sequence>
<dbReference type="GO" id="GO:0051082">
    <property type="term" value="F:unfolded protein binding"/>
    <property type="evidence" value="ECO:0007669"/>
    <property type="project" value="UniProtKB-UniRule"/>
</dbReference>
<dbReference type="InterPro" id="IPR037196">
    <property type="entry name" value="HSP90_C"/>
</dbReference>
<feature type="binding site" evidence="11">
    <location>
        <begin position="99"/>
        <end position="100"/>
    </location>
    <ligand>
        <name>ATP</name>
        <dbReference type="ChEBI" id="CHEBI:30616"/>
    </ligand>
</feature>
<evidence type="ECO:0000256" key="9">
    <source>
        <dbReference type="ARBA" id="ARBA00070675"/>
    </source>
</evidence>